<dbReference type="GO" id="GO:0005829">
    <property type="term" value="C:cytosol"/>
    <property type="evidence" value="ECO:0007669"/>
    <property type="project" value="UniProtKB-ARBA"/>
</dbReference>
<evidence type="ECO:0000259" key="11">
    <source>
        <dbReference type="PROSITE" id="PS50238"/>
    </source>
</evidence>
<organism evidence="13 14">
    <name type="scientific">Cyprinus carpio</name>
    <name type="common">Common carp</name>
    <dbReference type="NCBI Taxonomy" id="7962"/>
    <lineage>
        <taxon>Eukaryota</taxon>
        <taxon>Metazoa</taxon>
        <taxon>Chordata</taxon>
        <taxon>Craniata</taxon>
        <taxon>Vertebrata</taxon>
        <taxon>Euteleostomi</taxon>
        <taxon>Actinopterygii</taxon>
        <taxon>Neopterygii</taxon>
        <taxon>Teleostei</taxon>
        <taxon>Ostariophysi</taxon>
        <taxon>Cypriniformes</taxon>
        <taxon>Cyprinidae</taxon>
        <taxon>Cyprininae</taxon>
        <taxon>Cyprinus</taxon>
    </lineage>
</organism>
<dbReference type="Pfam" id="PF24235">
    <property type="entry name" value="RHG29_45_N"/>
    <property type="match status" value="1"/>
</dbReference>
<dbReference type="InterPro" id="IPR046349">
    <property type="entry name" value="C1-like_sf"/>
</dbReference>
<dbReference type="Proteomes" id="UP000694700">
    <property type="component" value="Unplaced"/>
</dbReference>
<dbReference type="PANTHER" id="PTHR15228">
    <property type="entry name" value="SPERMATHECAL PHYSIOLOGY VARIANT"/>
    <property type="match status" value="1"/>
</dbReference>
<keyword evidence="1" id="KW-0343">GTPase activation</keyword>
<dbReference type="CDD" id="cd20816">
    <property type="entry name" value="C1_GMIP-like"/>
    <property type="match status" value="1"/>
</dbReference>
<reference evidence="13" key="1">
    <citation type="submission" date="2025-08" db="UniProtKB">
        <authorList>
            <consortium name="Ensembl"/>
        </authorList>
    </citation>
    <scope>IDENTIFICATION</scope>
</reference>
<feature type="region of interest" description="Disordered" evidence="9">
    <location>
        <begin position="1056"/>
        <end position="1112"/>
    </location>
</feature>
<name>A0A8C1XQP4_CYPCA</name>
<evidence type="ECO:0000259" key="12">
    <source>
        <dbReference type="PROSITE" id="PS51741"/>
    </source>
</evidence>
<feature type="domain" description="Rho-GAP" evidence="11">
    <location>
        <begin position="610"/>
        <end position="825"/>
    </location>
</feature>
<evidence type="ECO:0000313" key="14">
    <source>
        <dbReference type="Proteomes" id="UP000694700"/>
    </source>
</evidence>
<dbReference type="Pfam" id="PF22699">
    <property type="entry name" value="GMIP-like_FCH"/>
    <property type="match status" value="1"/>
</dbReference>
<feature type="compositionally biased region" description="Low complexity" evidence="9">
    <location>
        <begin position="470"/>
        <end position="486"/>
    </location>
</feature>
<feature type="domain" description="F-BAR" evidence="12">
    <location>
        <begin position="110"/>
        <end position="374"/>
    </location>
</feature>
<dbReference type="InterPro" id="IPR057028">
    <property type="entry name" value="RHG29_45_N"/>
</dbReference>
<proteinExistence type="predicted"/>
<dbReference type="PANTHER" id="PTHR15228:SF7">
    <property type="entry name" value="RHO GTPASE-ACTIVATING PROTEIN 29"/>
    <property type="match status" value="1"/>
</dbReference>
<evidence type="ECO:0000256" key="1">
    <source>
        <dbReference type="ARBA" id="ARBA00022468"/>
    </source>
</evidence>
<dbReference type="InterPro" id="IPR027267">
    <property type="entry name" value="AH/BAR_dom_sf"/>
</dbReference>
<dbReference type="InterPro" id="IPR000198">
    <property type="entry name" value="RhoGAP_dom"/>
</dbReference>
<keyword evidence="3" id="KW-0863">Zinc-finger</keyword>
<evidence type="ECO:0000259" key="10">
    <source>
        <dbReference type="PROSITE" id="PS50081"/>
    </source>
</evidence>
<protein>
    <recommendedName>
        <fullName evidence="6">Rho GTPase-activating protein 29</fullName>
    </recommendedName>
    <alternativeName>
        <fullName evidence="7">Rho-type GTPase-activating protein 29</fullName>
    </alternativeName>
</protein>
<dbReference type="GO" id="GO:0005096">
    <property type="term" value="F:GTPase activator activity"/>
    <property type="evidence" value="ECO:0007669"/>
    <property type="project" value="UniProtKB-KW"/>
</dbReference>
<dbReference type="GO" id="GO:0007165">
    <property type="term" value="P:signal transduction"/>
    <property type="evidence" value="ECO:0007669"/>
    <property type="project" value="InterPro"/>
</dbReference>
<evidence type="ECO:0000256" key="8">
    <source>
        <dbReference type="PROSITE-ProRule" id="PRU01077"/>
    </source>
</evidence>
<feature type="region of interest" description="Disordered" evidence="9">
    <location>
        <begin position="995"/>
        <end position="1021"/>
    </location>
</feature>
<dbReference type="InterPro" id="IPR054713">
    <property type="entry name" value="GMIP/FCHO2-like_FCH"/>
</dbReference>
<evidence type="ECO:0000256" key="5">
    <source>
        <dbReference type="ARBA" id="ARBA00023054"/>
    </source>
</evidence>
<dbReference type="Gene3D" id="1.10.555.10">
    <property type="entry name" value="Rho GTPase activation protein"/>
    <property type="match status" value="1"/>
</dbReference>
<dbReference type="GO" id="GO:0051056">
    <property type="term" value="P:regulation of small GTPase mediated signal transduction"/>
    <property type="evidence" value="ECO:0007669"/>
    <property type="project" value="UniProtKB-ARBA"/>
</dbReference>
<dbReference type="InterPro" id="IPR008936">
    <property type="entry name" value="Rho_GTPase_activation_prot"/>
</dbReference>
<keyword evidence="2" id="KW-0479">Metal-binding</keyword>
<dbReference type="AlphaFoldDB" id="A0A8C1XQP4"/>
<evidence type="ECO:0000256" key="4">
    <source>
        <dbReference type="ARBA" id="ARBA00022833"/>
    </source>
</evidence>
<dbReference type="Ensembl" id="ENSCCRT00015087315.1">
    <property type="protein sequence ID" value="ENSCCRP00015084558.1"/>
    <property type="gene ID" value="ENSCCRG00015033867.1"/>
</dbReference>
<evidence type="ECO:0000256" key="2">
    <source>
        <dbReference type="ARBA" id="ARBA00022723"/>
    </source>
</evidence>
<dbReference type="FunFam" id="1.10.555.10:FF:000016">
    <property type="entry name" value="Rho GTPase activating protein 29"/>
    <property type="match status" value="1"/>
</dbReference>
<evidence type="ECO:0000256" key="6">
    <source>
        <dbReference type="ARBA" id="ARBA00040783"/>
    </source>
</evidence>
<dbReference type="SMART" id="SM00109">
    <property type="entry name" value="C1"/>
    <property type="match status" value="1"/>
</dbReference>
<dbReference type="SMART" id="SM00324">
    <property type="entry name" value="RhoGAP"/>
    <property type="match status" value="1"/>
</dbReference>
<evidence type="ECO:0000256" key="9">
    <source>
        <dbReference type="SAM" id="MobiDB-lite"/>
    </source>
</evidence>
<dbReference type="GO" id="GO:0008270">
    <property type="term" value="F:zinc ion binding"/>
    <property type="evidence" value="ECO:0007669"/>
    <property type="project" value="UniProtKB-KW"/>
</dbReference>
<dbReference type="InterPro" id="IPR051025">
    <property type="entry name" value="RhoGAP"/>
</dbReference>
<evidence type="ECO:0000256" key="3">
    <source>
        <dbReference type="ARBA" id="ARBA00022771"/>
    </source>
</evidence>
<feature type="region of interest" description="Disordered" evidence="9">
    <location>
        <begin position="460"/>
        <end position="552"/>
    </location>
</feature>
<dbReference type="InterPro" id="IPR031160">
    <property type="entry name" value="F_BAR_dom"/>
</dbReference>
<dbReference type="PROSITE" id="PS50238">
    <property type="entry name" value="RHOGAP"/>
    <property type="match status" value="1"/>
</dbReference>
<evidence type="ECO:0000256" key="7">
    <source>
        <dbReference type="ARBA" id="ARBA00042921"/>
    </source>
</evidence>
<dbReference type="PROSITE" id="PS00479">
    <property type="entry name" value="ZF_DAG_PE_1"/>
    <property type="match status" value="1"/>
</dbReference>
<dbReference type="Pfam" id="PF00620">
    <property type="entry name" value="RhoGAP"/>
    <property type="match status" value="1"/>
</dbReference>
<sequence>AVISKRHSLNSVEILSAAGTLIAKVKGVNFKEVNEDNKQTLFSEIYTSIDTLAFTFGNVVSDFLMGDVENGSASGLPQACRSRPLLLALTDVFGCVCVLFAGPSPPARVEEMDGALLRSDSGVESALLYAKAWSKYTKELLAWVDKRLNMDIECAKSYAKMAESAKALASQQEHMPFRDIYISAFKNDIEYSQLIMQTTGALQSNKFMQPLQARKNELDKLRKEVKEQWQREQKKMHEADSALKKARLLQTQRQEEYEKARCSTSRVEEEQIGMAGGKLLEKRRKLEEEALQKAEEAQEHYKQCITDVGVKRVDLANTKSEILTQIRELVFQCDLTLKAVTVNWFQMQQVQVVSLPVNFQSLCENAKLYEPGLCYTEFVKSLPSDRTRVESLPLSKRVINSGHSTQVHLSQVSLTPGDFLSADEVESHVQARTGKMTDGRSNSSTDIQALRIQGPFRVWRSSSQGGGMCSDSESAGGSSESRSMDSPTASPGDFKRRLPRTPSTGTMSSADDLDEREPPSPSDNGLSEMITEAASSPGPFRNTQMSRAAQTHKLRKLRAPSKCRECDSLVVFHGAECEECSLACHKKCLETLAIQCGHKKLQGKLHLFAIDFAQAAKNSPDGIPFIIKKCTSEIENRALNIKGIYRVNGAKSRVEKLCQAFENGKDLVELSDLYPHDISNVLKLYLRQLPEPLILFRFYNDFIGLAKESQSIIVDEVEASRGNPTPDSSQISVELKRVLFKIKDLLRQLPSAHYKTLQFLIQHLHRVTERADENKMTASNLGIIFGPTLIKPRQADAEVSLSSLVDYPYQALIVELLIRHYEMIFDTPLSPLPPSSPVAESSPLPNKSRFTPQEKEFLVVQDGPVLSTIPDENQVYQLFFFSSRKDQTKSWKVQLRPPRPKLTSRPISMPAERLLNLAKVDECNVKNVVEQDDNQRRDPVIEEVSEEEKPKSRAGKHYRKSYIDTQTLRRTWDKQYKHHDITPKTFMITTNCPSDSETNDASVHTTSLTSSSFSEHTKTPNTVLDNRPYTIAVMPGRTLCREGNVNEYCPIPTAFRPPRTLQPPPGTFYKPPGSRTKSLTEVELKTIRATANKPSPEPDAHNLGQNETKPVYQRLRSRRIQDLEHREAHFV</sequence>
<keyword evidence="4" id="KW-0862">Zinc</keyword>
<dbReference type="Gene3D" id="1.20.1270.60">
    <property type="entry name" value="Arfaptin homology (AH) domain/BAR domain"/>
    <property type="match status" value="1"/>
</dbReference>
<evidence type="ECO:0000313" key="13">
    <source>
        <dbReference type="Ensembl" id="ENSCCRP00015084558.1"/>
    </source>
</evidence>
<dbReference type="SUPFAM" id="SSF48350">
    <property type="entry name" value="GTPase activation domain, GAP"/>
    <property type="match status" value="1"/>
</dbReference>
<dbReference type="SUPFAM" id="SSF57889">
    <property type="entry name" value="Cysteine-rich domain"/>
    <property type="match status" value="1"/>
</dbReference>
<dbReference type="PROSITE" id="PS50081">
    <property type="entry name" value="ZF_DAG_PE_2"/>
    <property type="match status" value="1"/>
</dbReference>
<dbReference type="InterPro" id="IPR002219">
    <property type="entry name" value="PKC_DAG/PE"/>
</dbReference>
<accession>A0A8C1XQP4</accession>
<dbReference type="SUPFAM" id="SSF103657">
    <property type="entry name" value="BAR/IMD domain-like"/>
    <property type="match status" value="1"/>
</dbReference>
<feature type="domain" description="Phorbol-ester/DAG-type" evidence="10">
    <location>
        <begin position="551"/>
        <end position="596"/>
    </location>
</feature>
<feature type="region of interest" description="Disordered" evidence="9">
    <location>
        <begin position="932"/>
        <end position="957"/>
    </location>
</feature>
<dbReference type="Pfam" id="PF00130">
    <property type="entry name" value="C1_1"/>
    <property type="match status" value="1"/>
</dbReference>
<keyword evidence="5 8" id="KW-0175">Coiled coil</keyword>
<dbReference type="PROSITE" id="PS51741">
    <property type="entry name" value="F_BAR"/>
    <property type="match status" value="1"/>
</dbReference>